<protein>
    <submittedName>
        <fullName evidence="2">RES family NAD+ phosphorylase</fullName>
    </submittedName>
</protein>
<comment type="caution">
    <text evidence="2">The sequence shown here is derived from an EMBL/GenBank/DDBJ whole genome shotgun (WGS) entry which is preliminary data.</text>
</comment>
<proteinExistence type="predicted"/>
<dbReference type="EMBL" id="JAELXS010000023">
    <property type="protein sequence ID" value="MBJ6123759.1"/>
    <property type="molecule type" value="Genomic_DNA"/>
</dbReference>
<dbReference type="Pfam" id="PF08808">
    <property type="entry name" value="RES"/>
    <property type="match status" value="1"/>
</dbReference>
<accession>A0ABS0XUN5</accession>
<dbReference type="Proteomes" id="UP000640426">
    <property type="component" value="Unassembled WGS sequence"/>
</dbReference>
<sequence length="193" mass="21313">MPSCCIWPRLLTARTARPALFRIAVGPSYYYRYLTPKWAYLPLSGAGAASAGGRFNRPGIEAVYLSAEPDTALAEYRQGSSLPNPAMLAAYQIALIDVIDLSAGYDAAHWGASWADWNCDWRWIARIDHKVPPSWRLGDEAIRSGARGLLFPSTHQAAGTNLVVFSANLTADDLFGVHDPDHMLPRDQRSWQP</sequence>
<evidence type="ECO:0000313" key="2">
    <source>
        <dbReference type="EMBL" id="MBJ6123759.1"/>
    </source>
</evidence>
<dbReference type="SMART" id="SM00953">
    <property type="entry name" value="RES"/>
    <property type="match status" value="1"/>
</dbReference>
<keyword evidence="3" id="KW-1185">Reference proteome</keyword>
<evidence type="ECO:0000259" key="1">
    <source>
        <dbReference type="SMART" id="SM00953"/>
    </source>
</evidence>
<reference evidence="3" key="1">
    <citation type="submission" date="2020-12" db="EMBL/GenBank/DDBJ databases">
        <title>Hymenobacter sp.</title>
        <authorList>
            <person name="Kim M.K."/>
        </authorList>
    </citation>
    <scope>NUCLEOTIDE SEQUENCE [LARGE SCALE GENOMIC DNA]</scope>
    <source>
        <strain evidence="3">BT553</strain>
    </source>
</reference>
<evidence type="ECO:0000313" key="3">
    <source>
        <dbReference type="Proteomes" id="UP000640426"/>
    </source>
</evidence>
<dbReference type="InterPro" id="IPR014914">
    <property type="entry name" value="RES_dom"/>
</dbReference>
<organism evidence="2 3">
    <name type="scientific">Sphingomonas mollis</name>
    <dbReference type="NCBI Taxonomy" id="2795726"/>
    <lineage>
        <taxon>Bacteria</taxon>
        <taxon>Pseudomonadati</taxon>
        <taxon>Pseudomonadota</taxon>
        <taxon>Alphaproteobacteria</taxon>
        <taxon>Sphingomonadales</taxon>
        <taxon>Sphingomonadaceae</taxon>
        <taxon>Sphingomonas</taxon>
    </lineage>
</organism>
<feature type="domain" description="RES" evidence="1">
    <location>
        <begin position="42"/>
        <end position="181"/>
    </location>
</feature>
<name>A0ABS0XUN5_9SPHN</name>
<gene>
    <name evidence="2" type="ORF">JAO74_18480</name>
</gene>